<evidence type="ECO:0000313" key="3">
    <source>
        <dbReference type="Proteomes" id="UP001144036"/>
    </source>
</evidence>
<evidence type="ECO:0000313" key="2">
    <source>
        <dbReference type="EMBL" id="MDA0637659.1"/>
    </source>
</evidence>
<protein>
    <recommendedName>
        <fullName evidence="4">Secreted protein</fullName>
    </recommendedName>
</protein>
<comment type="caution">
    <text evidence="2">The sequence shown here is derived from an EMBL/GenBank/DDBJ whole genome shotgun (WGS) entry which is preliminary data.</text>
</comment>
<sequence>MIKKVNALGDRLLALLLPSSTADAAANCQGQFLYTDGDGCNFYCYRWGDRSSKLKWCSKNPTCRVVCYECC</sequence>
<evidence type="ECO:0008006" key="4">
    <source>
        <dbReference type="Google" id="ProtNLM"/>
    </source>
</evidence>
<feature type="chain" id="PRO_5046586397" description="Secreted protein" evidence="1">
    <location>
        <begin position="25"/>
        <end position="71"/>
    </location>
</feature>
<dbReference type="EMBL" id="JAPNNL010000169">
    <property type="protein sequence ID" value="MDA0637659.1"/>
    <property type="molecule type" value="Genomic_DNA"/>
</dbReference>
<dbReference type="Proteomes" id="UP001144036">
    <property type="component" value="Unassembled WGS sequence"/>
</dbReference>
<reference evidence="2" key="1">
    <citation type="submission" date="2022-11" db="EMBL/GenBank/DDBJ databases">
        <title>Nonomuraea corallina sp. nov., a new species of the genus Nonomuraea isolated from sea side sediment in Thai sea.</title>
        <authorList>
            <person name="Ngamcharungchit C."/>
            <person name="Matsumoto A."/>
            <person name="Suriyachadkun C."/>
            <person name="Panbangred W."/>
            <person name="Inahashi Y."/>
            <person name="Intra B."/>
        </authorList>
    </citation>
    <scope>NUCLEOTIDE SEQUENCE</scope>
    <source>
        <strain evidence="2">MCN248</strain>
    </source>
</reference>
<gene>
    <name evidence="2" type="ORF">OUY22_29990</name>
</gene>
<feature type="signal peptide" evidence="1">
    <location>
        <begin position="1"/>
        <end position="24"/>
    </location>
</feature>
<accession>A0ABT4SKA5</accession>
<evidence type="ECO:0000256" key="1">
    <source>
        <dbReference type="SAM" id="SignalP"/>
    </source>
</evidence>
<name>A0ABT4SKA5_9ACTN</name>
<organism evidence="2 3">
    <name type="scientific">Nonomuraea corallina</name>
    <dbReference type="NCBI Taxonomy" id="2989783"/>
    <lineage>
        <taxon>Bacteria</taxon>
        <taxon>Bacillati</taxon>
        <taxon>Actinomycetota</taxon>
        <taxon>Actinomycetes</taxon>
        <taxon>Streptosporangiales</taxon>
        <taxon>Streptosporangiaceae</taxon>
        <taxon>Nonomuraea</taxon>
    </lineage>
</organism>
<proteinExistence type="predicted"/>
<dbReference type="RefSeq" id="WP_270158557.1">
    <property type="nucleotide sequence ID" value="NZ_JAPNNL010000169.1"/>
</dbReference>
<keyword evidence="3" id="KW-1185">Reference proteome</keyword>
<keyword evidence="1" id="KW-0732">Signal</keyword>